<feature type="transmembrane region" description="Helical" evidence="5">
    <location>
        <begin position="81"/>
        <end position="104"/>
    </location>
</feature>
<dbReference type="PANTHER" id="PTHR31465">
    <property type="entry name" value="PROTEIN RTA1-RELATED"/>
    <property type="match status" value="1"/>
</dbReference>
<evidence type="ECO:0000256" key="1">
    <source>
        <dbReference type="ARBA" id="ARBA00004141"/>
    </source>
</evidence>
<dbReference type="VEuPathDB" id="FungiDB:sscle_04g033100"/>
<evidence type="ECO:0008006" key="8">
    <source>
        <dbReference type="Google" id="ProtNLM"/>
    </source>
</evidence>
<dbReference type="EMBL" id="CP017817">
    <property type="protein sequence ID" value="APA08540.1"/>
    <property type="molecule type" value="Genomic_DNA"/>
</dbReference>
<comment type="subcellular location">
    <subcellularLocation>
        <location evidence="1">Membrane</location>
        <topology evidence="1">Multi-pass membrane protein</topology>
    </subcellularLocation>
</comment>
<organism evidence="6 7">
    <name type="scientific">Sclerotinia sclerotiorum (strain ATCC 18683 / 1980 / Ss-1)</name>
    <name type="common">White mold</name>
    <name type="synonym">Whetzelinia sclerotiorum</name>
    <dbReference type="NCBI Taxonomy" id="665079"/>
    <lineage>
        <taxon>Eukaryota</taxon>
        <taxon>Fungi</taxon>
        <taxon>Dikarya</taxon>
        <taxon>Ascomycota</taxon>
        <taxon>Pezizomycotina</taxon>
        <taxon>Leotiomycetes</taxon>
        <taxon>Helotiales</taxon>
        <taxon>Sclerotiniaceae</taxon>
        <taxon>Sclerotinia</taxon>
    </lineage>
</organism>
<dbReference type="AlphaFoldDB" id="A0A1D9Q0Q6"/>
<dbReference type="KEGG" id="ssl:SS1G_02246"/>
<name>A0A1D9Q0Q6_SCLS1</name>
<feature type="transmembrane region" description="Helical" evidence="5">
    <location>
        <begin position="27"/>
        <end position="45"/>
    </location>
</feature>
<reference evidence="7" key="1">
    <citation type="journal article" date="2017" name="Genome Biol. Evol.">
        <title>The complete genome sequence of the phytopathogenic fungus Sclerotinia sclerotiorum reveals insights into the genome architecture of broad host range pathogens.</title>
        <authorList>
            <person name="Derbyshire M."/>
            <person name="Denton-Giles M."/>
            <person name="Hegedus D."/>
            <person name="Seifbarghy S."/>
            <person name="Rollins J."/>
            <person name="van Kan J."/>
            <person name="Seidl M.F."/>
            <person name="Faino L."/>
            <person name="Mbengue M."/>
            <person name="Navaud O."/>
            <person name="Raffaele S."/>
            <person name="Hammond-Kosack K."/>
            <person name="Heard S."/>
            <person name="Oliver R."/>
        </authorList>
    </citation>
    <scope>NUCLEOTIDE SEQUENCE [LARGE SCALE GENOMIC DNA]</scope>
    <source>
        <strain evidence="7">ATCC 18683 / 1980 / Ss-1</strain>
    </source>
</reference>
<keyword evidence="3 5" id="KW-1133">Transmembrane helix</keyword>
<gene>
    <name evidence="6" type="ORF">sscle_04g033100</name>
</gene>
<dbReference type="RefSeq" id="XP_001596030.1">
    <property type="nucleotide sequence ID" value="XM_001595980.1"/>
</dbReference>
<evidence type="ECO:0000256" key="3">
    <source>
        <dbReference type="ARBA" id="ARBA00022989"/>
    </source>
</evidence>
<protein>
    <recommendedName>
        <fullName evidence="8">RTA1 domain protein</fullName>
    </recommendedName>
</protein>
<proteinExistence type="predicted"/>
<dbReference type="Proteomes" id="UP000177798">
    <property type="component" value="Chromosome 4"/>
</dbReference>
<dbReference type="OrthoDB" id="3358017at2759"/>
<keyword evidence="4 5" id="KW-0472">Membrane</keyword>
<dbReference type="Pfam" id="PF04479">
    <property type="entry name" value="RTA1"/>
    <property type="match status" value="2"/>
</dbReference>
<keyword evidence="2 5" id="KW-0812">Transmembrane</keyword>
<evidence type="ECO:0000256" key="2">
    <source>
        <dbReference type="ARBA" id="ARBA00022692"/>
    </source>
</evidence>
<feature type="transmembrane region" description="Helical" evidence="5">
    <location>
        <begin position="52"/>
        <end position="69"/>
    </location>
</feature>
<dbReference type="PANTHER" id="PTHR31465:SF17">
    <property type="entry name" value="DOMAIN PROTEIN, PUTATIVE (AFU_ORTHOLOGUE AFUA_5G09900)-RELATED"/>
    <property type="match status" value="1"/>
</dbReference>
<evidence type="ECO:0000256" key="5">
    <source>
        <dbReference type="SAM" id="Phobius"/>
    </source>
</evidence>
<evidence type="ECO:0000256" key="4">
    <source>
        <dbReference type="ARBA" id="ARBA00023136"/>
    </source>
</evidence>
<feature type="transmembrane region" description="Helical" evidence="5">
    <location>
        <begin position="125"/>
        <end position="143"/>
    </location>
</feature>
<feature type="transmembrane region" description="Helical" evidence="5">
    <location>
        <begin position="209"/>
        <end position="226"/>
    </location>
</feature>
<sequence length="313" mass="35208">MDITLIKSPSGNITGGIYFTYDPSGSAAYSFVALFGLCTIAHFIYMFPLRSWFFVSFILGGICETFGYYGRSKCHNNVSDIGPWILQMILILGAPTFLAATVYMTLARITIALGAEKYSMISPRWLTKIYVLIDIVCFVSQFAGAGVQASGNTQAIAMGNKVIFGGLIFQIIAFCFFLFMAWRIAARFEQNQENYPGSNRYVDSTWKKYFRALYAVSILLIVRNLVRAIEYAQQVNSGGFTYAMRNDDGSLTYIGKHTMTIGDKEAFLYVFDAALMFLVVFIFLIIHPGKFIKDNRIMRAKRISNTEMEGLTK</sequence>
<dbReference type="InterPro" id="IPR007568">
    <property type="entry name" value="RTA1"/>
</dbReference>
<accession>A0A1D9Q0Q6</accession>
<dbReference type="OMA" id="WLTKLYV"/>
<evidence type="ECO:0000313" key="7">
    <source>
        <dbReference type="Proteomes" id="UP000177798"/>
    </source>
</evidence>
<feature type="transmembrane region" description="Helical" evidence="5">
    <location>
        <begin position="163"/>
        <end position="182"/>
    </location>
</feature>
<evidence type="ECO:0000313" key="6">
    <source>
        <dbReference type="EMBL" id="APA08540.1"/>
    </source>
</evidence>
<feature type="transmembrane region" description="Helical" evidence="5">
    <location>
        <begin position="266"/>
        <end position="286"/>
    </location>
</feature>
<dbReference type="GO" id="GO:0016020">
    <property type="term" value="C:membrane"/>
    <property type="evidence" value="ECO:0007669"/>
    <property type="project" value="UniProtKB-SubCell"/>
</dbReference>